<evidence type="ECO:0000313" key="3">
    <source>
        <dbReference type="Proteomes" id="UP000220927"/>
    </source>
</evidence>
<dbReference type="InterPro" id="IPR007345">
    <property type="entry name" value="Polysacch_pyruvyl_Trfase"/>
</dbReference>
<name>A0AAE5WV43_9HYPH</name>
<evidence type="ECO:0000259" key="1">
    <source>
        <dbReference type="Pfam" id="PF04230"/>
    </source>
</evidence>
<geneLocation type="plasmid" evidence="3">
    <name>prapfh23d</name>
</geneLocation>
<keyword evidence="2" id="KW-0614">Plasmid</keyword>
<dbReference type="Proteomes" id="UP000220927">
    <property type="component" value="Plasmid pRapFH23d"/>
</dbReference>
<dbReference type="EMBL" id="CP035002">
    <property type="protein sequence ID" value="QAS83081.1"/>
    <property type="molecule type" value="Genomic_DNA"/>
</dbReference>
<feature type="domain" description="Polysaccharide pyruvyl transferase" evidence="1">
    <location>
        <begin position="73"/>
        <end position="293"/>
    </location>
</feature>
<dbReference type="KEGG" id="rad:CO657_35430"/>
<organism evidence="2 3">
    <name type="scientific">Rhizobium acidisoli</name>
    <dbReference type="NCBI Taxonomy" id="1538158"/>
    <lineage>
        <taxon>Bacteria</taxon>
        <taxon>Pseudomonadati</taxon>
        <taxon>Pseudomonadota</taxon>
        <taxon>Alphaproteobacteria</taxon>
        <taxon>Hyphomicrobiales</taxon>
        <taxon>Rhizobiaceae</taxon>
        <taxon>Rhizobium/Agrobacterium group</taxon>
        <taxon>Rhizobium</taxon>
    </lineage>
</organism>
<dbReference type="AlphaFoldDB" id="A0AAE5WV43"/>
<sequence length="361" mass="40286">MYHLGEVVIRRLQPKLVNSVRKFVSKGQPYIIMDFPSTYDPGHHASWLGLAKVLQEVTGRLPALTGGSLQSINAIKYTPGDAPIFICGWADFGDAGTGRDDIRYRLACKYPDRTIIQMPQTIDFPNEALMEYAKRTIGRHRKFFFMTRDQQSFELAKANFDCDVEAGPDTAFGIDLLKPFEADPLRALYVMQPFGEDDVDIADARAIVDGPLTNWINGPDNLSRLHKSSVLKAVMRRGFSRSQMVAQHHEDVAARYVDYGAKMLSGAQRIITNRLHGHILCLLLNKPHVAVARNGSKLHDFISSWTGDSLLVEKATNASELLAAMSRLPYEMNGAWYKSSRPIDLRPGLPAPDLVPHPSIV</sequence>
<reference evidence="2 3" key="1">
    <citation type="submission" date="2019-01" db="EMBL/GenBank/DDBJ databases">
        <title>Genomic insights into the origins and evolution of symbiotic genes in the Phaseolus vulgaris microsymbionts.</title>
        <authorList>
            <person name="Tong W."/>
        </authorList>
    </citation>
    <scope>NUCLEOTIDE SEQUENCE [LARGE SCALE GENOMIC DNA]</scope>
    <source>
        <strain evidence="2 3">FH23</strain>
        <plasmid evidence="3">prapfh23d</plasmid>
    </source>
</reference>
<gene>
    <name evidence="2" type="ORF">CO657_35430</name>
</gene>
<dbReference type="Pfam" id="PF04230">
    <property type="entry name" value="PS_pyruv_trans"/>
    <property type="match status" value="1"/>
</dbReference>
<dbReference type="RefSeq" id="WP_054184974.1">
    <property type="nucleotide sequence ID" value="NZ_CP035002.1"/>
</dbReference>
<accession>A0AAE5WV43</accession>
<evidence type="ECO:0000313" key="2">
    <source>
        <dbReference type="EMBL" id="QAS83081.1"/>
    </source>
</evidence>
<protein>
    <submittedName>
        <fullName evidence="2">Exopolysaccharide biosynthesis protein</fullName>
    </submittedName>
</protein>
<keyword evidence="3" id="KW-1185">Reference proteome</keyword>
<proteinExistence type="predicted"/>